<comment type="catalytic activity">
    <reaction evidence="8">
        <text>CMP + ATP = CDP + ADP</text>
        <dbReference type="Rhea" id="RHEA:11600"/>
        <dbReference type="ChEBI" id="CHEBI:30616"/>
        <dbReference type="ChEBI" id="CHEBI:58069"/>
        <dbReference type="ChEBI" id="CHEBI:60377"/>
        <dbReference type="ChEBI" id="CHEBI:456216"/>
        <dbReference type="EC" id="2.7.4.25"/>
    </reaction>
</comment>
<dbReference type="GO" id="GO:0036431">
    <property type="term" value="F:dCMP kinase activity"/>
    <property type="evidence" value="ECO:0007669"/>
    <property type="project" value="InterPro"/>
</dbReference>
<evidence type="ECO:0000256" key="4">
    <source>
        <dbReference type="ARBA" id="ARBA00022741"/>
    </source>
</evidence>
<feature type="domain" description="Cytidylate kinase" evidence="9">
    <location>
        <begin position="3"/>
        <end position="213"/>
    </location>
</feature>
<protein>
    <recommendedName>
        <fullName evidence="2">(d)CMP kinase</fullName>
        <ecNumber evidence="2">2.7.4.25</ecNumber>
    </recommendedName>
</protein>
<dbReference type="GO" id="GO:0005524">
    <property type="term" value="F:ATP binding"/>
    <property type="evidence" value="ECO:0007669"/>
    <property type="project" value="UniProtKB-KW"/>
</dbReference>
<dbReference type="InterPro" id="IPR011994">
    <property type="entry name" value="Cytidylate_kinase_dom"/>
</dbReference>
<dbReference type="InterPro" id="IPR003136">
    <property type="entry name" value="Cytidylate_kin"/>
</dbReference>
<evidence type="ECO:0000256" key="8">
    <source>
        <dbReference type="ARBA" id="ARBA00048478"/>
    </source>
</evidence>
<evidence type="ECO:0000256" key="6">
    <source>
        <dbReference type="ARBA" id="ARBA00022840"/>
    </source>
</evidence>
<comment type="catalytic activity">
    <reaction evidence="7">
        <text>dCMP + ATP = dCDP + ADP</text>
        <dbReference type="Rhea" id="RHEA:25094"/>
        <dbReference type="ChEBI" id="CHEBI:30616"/>
        <dbReference type="ChEBI" id="CHEBI:57566"/>
        <dbReference type="ChEBI" id="CHEBI:58593"/>
        <dbReference type="ChEBI" id="CHEBI:456216"/>
        <dbReference type="EC" id="2.7.4.25"/>
    </reaction>
</comment>
<evidence type="ECO:0000259" key="9">
    <source>
        <dbReference type="Pfam" id="PF02224"/>
    </source>
</evidence>
<comment type="similarity">
    <text evidence="1">Belongs to the cytidylate kinase family. Type 1 subfamily.</text>
</comment>
<evidence type="ECO:0000256" key="5">
    <source>
        <dbReference type="ARBA" id="ARBA00022777"/>
    </source>
</evidence>
<keyword evidence="3" id="KW-0808">Transferase</keyword>
<sequence length="220" mass="24189">MIIAIDGPSASGKSTTAKGISKKLGIMHLDTGAMYRAVTLGLKKTGISLEDEVSIQKFLVQADISFGDENRIFLNGADVSREIRSADISSRVSAVSALPIIREAMVRIQRKIAENTDCVLEGRDIGTIVFPNADFKFFLIADMEVRAKRRLLELEAMGETTTLSKLINDIEKRDRLDSSRDHSPLIQAEDAILIDTSGITIDDQINNIVKIITKGKVKEE</sequence>
<gene>
    <name evidence="10" type="ORF">METZ01_LOCUS99077</name>
</gene>
<dbReference type="NCBIfam" id="TIGR00017">
    <property type="entry name" value="cmk"/>
    <property type="match status" value="1"/>
</dbReference>
<dbReference type="CDD" id="cd02020">
    <property type="entry name" value="CMPK"/>
    <property type="match status" value="1"/>
</dbReference>
<dbReference type="Pfam" id="PF02224">
    <property type="entry name" value="Cytidylate_kin"/>
    <property type="match status" value="1"/>
</dbReference>
<evidence type="ECO:0000256" key="2">
    <source>
        <dbReference type="ARBA" id="ARBA00012906"/>
    </source>
</evidence>
<keyword evidence="5" id="KW-0418">Kinase</keyword>
<evidence type="ECO:0000256" key="1">
    <source>
        <dbReference type="ARBA" id="ARBA00009427"/>
    </source>
</evidence>
<dbReference type="EMBL" id="UINC01010390">
    <property type="protein sequence ID" value="SVA46223.1"/>
    <property type="molecule type" value="Genomic_DNA"/>
</dbReference>
<evidence type="ECO:0000256" key="3">
    <source>
        <dbReference type="ARBA" id="ARBA00022679"/>
    </source>
</evidence>
<dbReference type="Gene3D" id="3.40.50.300">
    <property type="entry name" value="P-loop containing nucleotide triphosphate hydrolases"/>
    <property type="match status" value="1"/>
</dbReference>
<dbReference type="AlphaFoldDB" id="A0A381W2V4"/>
<keyword evidence="6" id="KW-0067">ATP-binding</keyword>
<evidence type="ECO:0000256" key="7">
    <source>
        <dbReference type="ARBA" id="ARBA00047615"/>
    </source>
</evidence>
<accession>A0A381W2V4</accession>
<reference evidence="10" key="1">
    <citation type="submission" date="2018-05" db="EMBL/GenBank/DDBJ databases">
        <authorList>
            <person name="Lanie J.A."/>
            <person name="Ng W.-L."/>
            <person name="Kazmierczak K.M."/>
            <person name="Andrzejewski T.M."/>
            <person name="Davidsen T.M."/>
            <person name="Wayne K.J."/>
            <person name="Tettelin H."/>
            <person name="Glass J.I."/>
            <person name="Rusch D."/>
            <person name="Podicherti R."/>
            <person name="Tsui H.-C.T."/>
            <person name="Winkler M.E."/>
        </authorList>
    </citation>
    <scope>NUCLEOTIDE SEQUENCE</scope>
</reference>
<organism evidence="10">
    <name type="scientific">marine metagenome</name>
    <dbReference type="NCBI Taxonomy" id="408172"/>
    <lineage>
        <taxon>unclassified sequences</taxon>
        <taxon>metagenomes</taxon>
        <taxon>ecological metagenomes</taxon>
    </lineage>
</organism>
<evidence type="ECO:0000313" key="10">
    <source>
        <dbReference type="EMBL" id="SVA46223.1"/>
    </source>
</evidence>
<dbReference type="GO" id="GO:0006139">
    <property type="term" value="P:nucleobase-containing compound metabolic process"/>
    <property type="evidence" value="ECO:0007669"/>
    <property type="project" value="InterPro"/>
</dbReference>
<name>A0A381W2V4_9ZZZZ</name>
<dbReference type="HAMAP" id="MF_00238">
    <property type="entry name" value="Cytidyl_kinase_type1"/>
    <property type="match status" value="1"/>
</dbReference>
<dbReference type="InterPro" id="IPR027417">
    <property type="entry name" value="P-loop_NTPase"/>
</dbReference>
<keyword evidence="4" id="KW-0547">Nucleotide-binding</keyword>
<dbReference type="SUPFAM" id="SSF52540">
    <property type="entry name" value="P-loop containing nucleoside triphosphate hydrolases"/>
    <property type="match status" value="1"/>
</dbReference>
<proteinExistence type="inferred from homology"/>
<dbReference type="EC" id="2.7.4.25" evidence="2"/>